<dbReference type="EMBL" id="KQ257468">
    <property type="protein sequence ID" value="KNC96534.1"/>
    <property type="molecule type" value="Genomic_DNA"/>
</dbReference>
<organism evidence="2 3">
    <name type="scientific">Spizellomyces punctatus (strain DAOM BR117)</name>
    <dbReference type="NCBI Taxonomy" id="645134"/>
    <lineage>
        <taxon>Eukaryota</taxon>
        <taxon>Fungi</taxon>
        <taxon>Fungi incertae sedis</taxon>
        <taxon>Chytridiomycota</taxon>
        <taxon>Chytridiomycota incertae sedis</taxon>
        <taxon>Chytridiomycetes</taxon>
        <taxon>Spizellomycetales</taxon>
        <taxon>Spizellomycetaceae</taxon>
        <taxon>Spizellomyces</taxon>
    </lineage>
</organism>
<sequence length="577" mass="63513">MIGSVPERWDTDAKRCESPAPSMSTGRVSSEPDPIMRTGVLTIIRRATFGTSSQLRRRTILCAPKLTDDLHPILQEIFPDTTPASSRALKPLPHVTMALGRITQAAIKGTPLLIFLPEETMVDGDLETKPVYVELSSVVTLRDEVDMNETCTFGLELKNTATGGWAGKNMRIRAGFSLEYLGWMAVLREAMNIGATPTLAYGSKTAQVIPIKMQREQIRGRSMVRHSEMDLRGCYGNMDEQQRISRSLERGRTRSAQNLGARMTDLRLRQEQTIASAGNQVHIPHGNEQPSSPPLAPVPRRGRRQGDNRPPPAMSNRGLCLPALRRVSWHGDLEEGSMSDLVKDWGMSMLVREPEAEVSCTVPIIESESYGPEPSAPVPSVKDHVQEGTKSDNSFVDNKDRPISTDSGIGSSVSGSPSSRGSMIRDRPQSLESHRPHLDETSVPKINRSTAMEHKPSLPRMRSSEEHTSATRSSHPPVRVNPPPSKRRPNASLNEFSPRLPPTLPASRHSASAATRPTSQARYSPVTLRGSPPGPPTSINPVPIISLADSRGPRIWSVKRNKWVALHERVPVNRIDD</sequence>
<feature type="compositionally biased region" description="Low complexity" evidence="1">
    <location>
        <begin position="404"/>
        <end position="422"/>
    </location>
</feature>
<dbReference type="Proteomes" id="UP000053201">
    <property type="component" value="Unassembled WGS sequence"/>
</dbReference>
<feature type="compositionally biased region" description="Basic and acidic residues" evidence="1">
    <location>
        <begin position="423"/>
        <end position="442"/>
    </location>
</feature>
<protein>
    <submittedName>
        <fullName evidence="2">Uncharacterized protein</fullName>
    </submittedName>
</protein>
<name>A0A0L0H6D3_SPIPD</name>
<feature type="compositionally biased region" description="Basic and acidic residues" evidence="1">
    <location>
        <begin position="381"/>
        <end position="390"/>
    </location>
</feature>
<dbReference type="RefSeq" id="XP_016604574.1">
    <property type="nucleotide sequence ID" value="XM_016756277.1"/>
</dbReference>
<evidence type="ECO:0000313" key="3">
    <source>
        <dbReference type="Proteomes" id="UP000053201"/>
    </source>
</evidence>
<keyword evidence="3" id="KW-1185">Reference proteome</keyword>
<evidence type="ECO:0000313" key="2">
    <source>
        <dbReference type="EMBL" id="KNC96534.1"/>
    </source>
</evidence>
<accession>A0A0L0H6D3</accession>
<feature type="region of interest" description="Disordered" evidence="1">
    <location>
        <begin position="1"/>
        <end position="32"/>
    </location>
</feature>
<feature type="compositionally biased region" description="Basic and acidic residues" evidence="1">
    <location>
        <begin position="7"/>
        <end position="17"/>
    </location>
</feature>
<evidence type="ECO:0000256" key="1">
    <source>
        <dbReference type="SAM" id="MobiDB-lite"/>
    </source>
</evidence>
<feature type="region of interest" description="Disordered" evidence="1">
    <location>
        <begin position="367"/>
        <end position="541"/>
    </location>
</feature>
<feature type="region of interest" description="Disordered" evidence="1">
    <location>
        <begin position="280"/>
        <end position="319"/>
    </location>
</feature>
<feature type="compositionally biased region" description="Polar residues" evidence="1">
    <location>
        <begin position="509"/>
        <end position="522"/>
    </location>
</feature>
<feature type="compositionally biased region" description="Basic and acidic residues" evidence="1">
    <location>
        <begin position="451"/>
        <end position="469"/>
    </location>
</feature>
<dbReference type="GeneID" id="27691299"/>
<dbReference type="VEuPathDB" id="FungiDB:SPPG_08122"/>
<dbReference type="OrthoDB" id="2122798at2759"/>
<proteinExistence type="predicted"/>
<dbReference type="InParanoid" id="A0A0L0H6D3"/>
<dbReference type="AlphaFoldDB" id="A0A0L0H6D3"/>
<reference evidence="2 3" key="1">
    <citation type="submission" date="2009-08" db="EMBL/GenBank/DDBJ databases">
        <title>The Genome Sequence of Spizellomyces punctatus strain DAOM BR117.</title>
        <authorList>
            <consortium name="The Broad Institute Genome Sequencing Platform"/>
            <person name="Russ C."/>
            <person name="Cuomo C."/>
            <person name="Shea T."/>
            <person name="Young S.K."/>
            <person name="Zeng Q."/>
            <person name="Koehrsen M."/>
            <person name="Haas B."/>
            <person name="Borodovsky M."/>
            <person name="Guigo R."/>
            <person name="Alvarado L."/>
            <person name="Berlin A."/>
            <person name="Bochicchio J."/>
            <person name="Borenstein D."/>
            <person name="Chapman S."/>
            <person name="Chen Z."/>
            <person name="Engels R."/>
            <person name="Freedman E."/>
            <person name="Gellesch M."/>
            <person name="Goldberg J."/>
            <person name="Griggs A."/>
            <person name="Gujja S."/>
            <person name="Heiman D."/>
            <person name="Hepburn T."/>
            <person name="Howarth C."/>
            <person name="Jen D."/>
            <person name="Larson L."/>
            <person name="Lewis B."/>
            <person name="Mehta T."/>
            <person name="Park D."/>
            <person name="Pearson M."/>
            <person name="Roberts A."/>
            <person name="Saif S."/>
            <person name="Shenoy N."/>
            <person name="Sisk P."/>
            <person name="Stolte C."/>
            <person name="Sykes S."/>
            <person name="Thomson T."/>
            <person name="Walk T."/>
            <person name="White J."/>
            <person name="Yandava C."/>
            <person name="Burger G."/>
            <person name="Gray M.W."/>
            <person name="Holland P.W.H."/>
            <person name="King N."/>
            <person name="Lang F.B.F."/>
            <person name="Roger A.J."/>
            <person name="Ruiz-Trillo I."/>
            <person name="Lander E."/>
            <person name="Nusbaum C."/>
        </authorList>
    </citation>
    <scope>NUCLEOTIDE SEQUENCE [LARGE SCALE GENOMIC DNA]</scope>
    <source>
        <strain evidence="2 3">DAOM BR117</strain>
    </source>
</reference>
<gene>
    <name evidence="2" type="ORF">SPPG_08122</name>
</gene>